<evidence type="ECO:0000256" key="1">
    <source>
        <dbReference type="SAM" id="MobiDB-lite"/>
    </source>
</evidence>
<name>A0A6J4TU85_9SPHN</name>
<feature type="compositionally biased region" description="Basic and acidic residues" evidence="1">
    <location>
        <begin position="116"/>
        <end position="127"/>
    </location>
</feature>
<protein>
    <submittedName>
        <fullName evidence="2">DedA family protein</fullName>
    </submittedName>
</protein>
<feature type="compositionally biased region" description="Basic and acidic residues" evidence="1">
    <location>
        <begin position="1"/>
        <end position="27"/>
    </location>
</feature>
<organism evidence="2">
    <name type="scientific">uncultured Sphingomonadaceae bacterium</name>
    <dbReference type="NCBI Taxonomy" id="169976"/>
    <lineage>
        <taxon>Bacteria</taxon>
        <taxon>Pseudomonadati</taxon>
        <taxon>Pseudomonadota</taxon>
        <taxon>Alphaproteobacteria</taxon>
        <taxon>Sphingomonadales</taxon>
        <taxon>Sphingomonadaceae</taxon>
        <taxon>environmental samples</taxon>
    </lineage>
</organism>
<reference evidence="2" key="1">
    <citation type="submission" date="2020-02" db="EMBL/GenBank/DDBJ databases">
        <authorList>
            <person name="Meier V. D."/>
        </authorList>
    </citation>
    <scope>NUCLEOTIDE SEQUENCE</scope>
    <source>
        <strain evidence="2">AVDCRST_MAG91</strain>
    </source>
</reference>
<feature type="compositionally biased region" description="Basic and acidic residues" evidence="1">
    <location>
        <begin position="143"/>
        <end position="154"/>
    </location>
</feature>
<gene>
    <name evidence="2" type="ORF">AVDCRST_MAG91-3026</name>
</gene>
<evidence type="ECO:0000313" key="2">
    <source>
        <dbReference type="EMBL" id="CAA9531762.1"/>
    </source>
</evidence>
<feature type="non-terminal residue" evidence="2">
    <location>
        <position position="1"/>
    </location>
</feature>
<feature type="compositionally biased region" description="Basic residues" evidence="1">
    <location>
        <begin position="175"/>
        <end position="188"/>
    </location>
</feature>
<dbReference type="EMBL" id="CADCVX010000525">
    <property type="protein sequence ID" value="CAA9531762.1"/>
    <property type="molecule type" value="Genomic_DNA"/>
</dbReference>
<feature type="compositionally biased region" description="Basic residues" evidence="1">
    <location>
        <begin position="106"/>
        <end position="115"/>
    </location>
</feature>
<proteinExistence type="predicted"/>
<feature type="region of interest" description="Disordered" evidence="1">
    <location>
        <begin position="1"/>
        <end position="200"/>
    </location>
</feature>
<feature type="compositionally biased region" description="Basic and acidic residues" evidence="1">
    <location>
        <begin position="44"/>
        <end position="63"/>
    </location>
</feature>
<accession>A0A6J4TU85</accession>
<sequence length="200" mass="22830">DRLGFPPDRPDRLYRRVLPDARGDRVSADPVGGHHACRRAPRGKWPDDPDRRHRQRDGGRDARQLLLVSRRARDRARTLPPVDREARALADDGLGRRRKGGEAVRALRRSGRRRRTDAPDGALDRVRPGGVAPHAAAQLPDLVDDRHRRMERGARGRRLGARPSVRRDREDSRPALHRGHRRDHRRLRLSPAHLAQTPSL</sequence>
<dbReference type="AlphaFoldDB" id="A0A6J4TU85"/>
<feature type="compositionally biased region" description="Basic and acidic residues" evidence="1">
    <location>
        <begin position="165"/>
        <end position="174"/>
    </location>
</feature>
<feature type="non-terminal residue" evidence="2">
    <location>
        <position position="200"/>
    </location>
</feature>
<feature type="compositionally biased region" description="Basic and acidic residues" evidence="1">
    <location>
        <begin position="82"/>
        <end position="95"/>
    </location>
</feature>